<dbReference type="Proteomes" id="UP000199664">
    <property type="component" value="Unassembled WGS sequence"/>
</dbReference>
<dbReference type="Pfam" id="PF05908">
    <property type="entry name" value="Gamma_PGA_hydro"/>
    <property type="match status" value="1"/>
</dbReference>
<accession>A0A1H7WE91</accession>
<evidence type="ECO:0000313" key="2">
    <source>
        <dbReference type="Proteomes" id="UP000199664"/>
    </source>
</evidence>
<proteinExistence type="predicted"/>
<dbReference type="InterPro" id="IPR008585">
    <property type="entry name" value="Gamma_PGA_hydro"/>
</dbReference>
<dbReference type="EMBL" id="FOAN01000008">
    <property type="protein sequence ID" value="SEM19385.1"/>
    <property type="molecule type" value="Genomic_DNA"/>
</dbReference>
<gene>
    <name evidence="1" type="ORF">SAMN04515666_108118</name>
</gene>
<name>A0A1H7WE91_9HYPH</name>
<evidence type="ECO:0000313" key="1">
    <source>
        <dbReference type="EMBL" id="SEM19385.1"/>
    </source>
</evidence>
<reference evidence="2" key="1">
    <citation type="submission" date="2016-10" db="EMBL/GenBank/DDBJ databases">
        <authorList>
            <person name="Varghese N."/>
            <person name="Submissions S."/>
        </authorList>
    </citation>
    <scope>NUCLEOTIDE SEQUENCE [LARGE SCALE GENOMIC DNA]</scope>
    <source>
        <strain evidence="2">LMG 26383,CCUG 61248,R- 45681</strain>
    </source>
</reference>
<organism evidence="1 2">
    <name type="scientific">Bosea lupini</name>
    <dbReference type="NCBI Taxonomy" id="1036779"/>
    <lineage>
        <taxon>Bacteria</taxon>
        <taxon>Pseudomonadati</taxon>
        <taxon>Pseudomonadota</taxon>
        <taxon>Alphaproteobacteria</taxon>
        <taxon>Hyphomicrobiales</taxon>
        <taxon>Boseaceae</taxon>
        <taxon>Bosea</taxon>
    </lineage>
</organism>
<protein>
    <submittedName>
        <fullName evidence="1">Phage-related replication protein YjqB, UPF0714/DUF867 family</fullName>
    </submittedName>
</protein>
<keyword evidence="2" id="KW-1185">Reference proteome</keyword>
<dbReference type="InterPro" id="IPR038128">
    <property type="entry name" value="Gamma_PGA_hydro_sf"/>
</dbReference>
<dbReference type="AlphaFoldDB" id="A0A1H7WE91"/>
<dbReference type="Gene3D" id="3.40.630.100">
    <property type="entry name" value="Poly-gamma-glutamate hydrolase, zinc-binding motif"/>
    <property type="match status" value="1"/>
</dbReference>
<dbReference type="RefSeq" id="WP_091839873.1">
    <property type="nucleotide sequence ID" value="NZ_FOAN01000008.1"/>
</dbReference>
<dbReference type="OrthoDB" id="7721587at2"/>
<sequence>MSRSSGPDRRAHTSGIRHRCATTRHWTIAWDRTFADEEIVATMADRYANFAEFSKEEKLDFDYRIWLRDLSTPIVVLAPHGGWIEPGSSEVAAAIASEDYSLYLFEGIRRGRPHRDLHITSTRFDEPQATQLVGSAQTAIAVHGRRDGNDPRTVWLGGRNASLGTAIAQSIGAAGFEITAAERSLAGREPLNICNRGTSGGGVQLELPRTLRDELLLDVLRLQLFCDAVREAMLASLSA</sequence>